<keyword evidence="5" id="KW-1185">Reference proteome</keyword>
<keyword evidence="2" id="KW-0732">Signal</keyword>
<dbReference type="EMBL" id="VJMH01000024">
    <property type="protein sequence ID" value="KAF0720210.1"/>
    <property type="molecule type" value="Genomic_DNA"/>
</dbReference>
<accession>A0A485K6U8</accession>
<reference evidence="4 5" key="1">
    <citation type="submission" date="2019-03" db="EMBL/GenBank/DDBJ databases">
        <authorList>
            <person name="Gaulin E."/>
            <person name="Dumas B."/>
        </authorList>
    </citation>
    <scope>NUCLEOTIDE SEQUENCE [LARGE SCALE GENOMIC DNA]</scope>
    <source>
        <strain evidence="4">CBS 568.67</strain>
    </source>
</reference>
<name>A0A485K6U8_9STRA</name>
<dbReference type="OrthoDB" id="103272at2759"/>
<keyword evidence="1" id="KW-1133">Transmembrane helix</keyword>
<dbReference type="EMBL" id="CAADRA010000024">
    <property type="protein sequence ID" value="VFT77704.1"/>
    <property type="molecule type" value="Genomic_DNA"/>
</dbReference>
<keyword evidence="1" id="KW-0472">Membrane</keyword>
<dbReference type="Proteomes" id="UP000332933">
    <property type="component" value="Unassembled WGS sequence"/>
</dbReference>
<organism evidence="4 5">
    <name type="scientific">Aphanomyces stellatus</name>
    <dbReference type="NCBI Taxonomy" id="120398"/>
    <lineage>
        <taxon>Eukaryota</taxon>
        <taxon>Sar</taxon>
        <taxon>Stramenopiles</taxon>
        <taxon>Oomycota</taxon>
        <taxon>Saprolegniomycetes</taxon>
        <taxon>Saprolegniales</taxon>
        <taxon>Verrucalvaceae</taxon>
        <taxon>Aphanomyces</taxon>
    </lineage>
</organism>
<feature type="transmembrane region" description="Helical" evidence="1">
    <location>
        <begin position="204"/>
        <end position="224"/>
    </location>
</feature>
<feature type="transmembrane region" description="Helical" evidence="1">
    <location>
        <begin position="446"/>
        <end position="469"/>
    </location>
</feature>
<keyword evidence="1" id="KW-0812">Transmembrane</keyword>
<reference evidence="3" key="2">
    <citation type="submission" date="2019-06" db="EMBL/GenBank/DDBJ databases">
        <title>Genomics analysis of Aphanomyces spp. identifies a new class of oomycete effector associated with host adaptation.</title>
        <authorList>
            <person name="Gaulin E."/>
        </authorList>
    </citation>
    <scope>NUCLEOTIDE SEQUENCE</scope>
    <source>
        <strain evidence="3">CBS 578.67</strain>
    </source>
</reference>
<feature type="chain" id="PRO_5036115894" evidence="2">
    <location>
        <begin position="17"/>
        <end position="843"/>
    </location>
</feature>
<evidence type="ECO:0000256" key="1">
    <source>
        <dbReference type="SAM" id="Phobius"/>
    </source>
</evidence>
<evidence type="ECO:0000256" key="2">
    <source>
        <dbReference type="SAM" id="SignalP"/>
    </source>
</evidence>
<proteinExistence type="predicted"/>
<feature type="transmembrane region" description="Helical" evidence="1">
    <location>
        <begin position="778"/>
        <end position="799"/>
    </location>
</feature>
<feature type="transmembrane region" description="Helical" evidence="1">
    <location>
        <begin position="236"/>
        <end position="265"/>
    </location>
</feature>
<gene>
    <name evidence="4" type="primary">Aste57867_479</name>
    <name evidence="3" type="ORF">As57867_000478</name>
    <name evidence="4" type="ORF">ASTE57867_479</name>
</gene>
<evidence type="ECO:0000313" key="3">
    <source>
        <dbReference type="EMBL" id="KAF0720210.1"/>
    </source>
</evidence>
<feature type="transmembrane region" description="Helical" evidence="1">
    <location>
        <begin position="481"/>
        <end position="508"/>
    </location>
</feature>
<evidence type="ECO:0000313" key="5">
    <source>
        <dbReference type="Proteomes" id="UP000332933"/>
    </source>
</evidence>
<feature type="signal peptide" evidence="2">
    <location>
        <begin position="1"/>
        <end position="16"/>
    </location>
</feature>
<protein>
    <submittedName>
        <fullName evidence="4">Aste57867_479 protein</fullName>
    </submittedName>
</protein>
<evidence type="ECO:0000313" key="4">
    <source>
        <dbReference type="EMBL" id="VFT77704.1"/>
    </source>
</evidence>
<sequence length="843" mass="90394">MHRTLCLVLLSSRVLGQAPAWPPAGQCSVPGLALWTAQCPTLTAGNTPITVTQVEAGTFQNVNMSSLNTLDEARAVLQGASAVNAMKGMRSENFDYYNNSLRSIMIVLCKVTSTDADLQRCVSPSSPYAQRNGGNQSSTCLVMTDAGNCAAQGLCERLPNCMWNTVDPTQPRLPRYSADDINAANQWVSSAYAKSLAPYAGPGVAFAVLTALGFFAFFILRCFFNKCGGRDPVERGYTWCAVMFPGVAFFIFSLVIFICSVAAYVQNNTVTTKMASLFSVLNEVINNLNVNTKYWLTPIRQIQADQQLTVAQVQSILASTSWVPQGGNQLLALGQYFDQTYTTGFPSVCVGNGQYCLACPPNLCGTDSIVPRVTLAGWKAITDQLDATFQLTRDMVYSGPSTVFSATNAAEDVLTVLLGATNSSGTTVNSIQSTFNSVTAARTGGVLGIFVLGLFVSFLGMIGFLKGICKDKTKWVNLLHVSWALGVILCIVSFTVASTLVAVSAVWYDGCQYLDMVMNNMTPYFSAGTSAVVGSCVQGTSVLAALGMTTTYGTSCEITERYRVAQSLQMTTRLATLASLSENMLAYRDTNFGYDVNVHKSLLSAAATAMGSDMPTLSKSPNYAVLESPWMLFSATTAGTCTTDVDPPACYMKLKCNGSTTACYTAYNDARVYTAADNKINAMLLTMRQDFTGAVNSPNSPGWPTNAPASILDAARTFVKQLDLFLTQTIKPVANLDIWTQVDALQCTAATGCGWINQEYAMVHSILCQDLLGACLNIALSVFINALFLLPMAICGIILQKRLRGIRGGSYGNVEAPAAEGQLTGRQKLEKKLEALAKGQTTL</sequence>
<dbReference type="AlphaFoldDB" id="A0A485K6U8"/>